<evidence type="ECO:0000313" key="3">
    <source>
        <dbReference type="Proteomes" id="UP000541535"/>
    </source>
</evidence>
<evidence type="ECO:0000259" key="1">
    <source>
        <dbReference type="Pfam" id="PF13391"/>
    </source>
</evidence>
<dbReference type="EMBL" id="JACHXD010000002">
    <property type="protein sequence ID" value="MBB3117959.1"/>
    <property type="molecule type" value="Genomic_DNA"/>
</dbReference>
<evidence type="ECO:0000313" key="2">
    <source>
        <dbReference type="EMBL" id="MBB3117959.1"/>
    </source>
</evidence>
<sequence>MKVYFINTDAASNGGASYHDKWLSQQIAVTSGEGKYYSTLAKVKRGDILLMYVNATGIVAAGTVLDDENQTVRGNATVSPLESEEYHRQMNWFADLREQPISPGAIKAIRNQYPLAAITELQTGLDKIMGLIELRAPASLGNDIETIQNEFADRPTECLRMVETRLGQGEFRTKVLAQWGDQCAVTACHIATAIRASHIKPWRISTPEEKLSVDNGLPLIATLDCLFDRGLIGFQDDGTMLVSAHIPPEQHQVLGIPMNLRRPPTATQIAFLRIHRQLFDLN</sequence>
<dbReference type="RefSeq" id="WP_183439884.1">
    <property type="nucleotide sequence ID" value="NZ_JACHXD010000002.1"/>
</dbReference>
<dbReference type="AlphaFoldDB" id="A0A7W5B7F6"/>
<dbReference type="InterPro" id="IPR003615">
    <property type="entry name" value="HNH_nuc"/>
</dbReference>
<gene>
    <name evidence="2" type="ORF">FHS03_000985</name>
</gene>
<protein>
    <recommendedName>
        <fullName evidence="1">HNH nuclease domain-containing protein</fullName>
    </recommendedName>
</protein>
<accession>A0A7W5B7F6</accession>
<dbReference type="Proteomes" id="UP000541535">
    <property type="component" value="Unassembled WGS sequence"/>
</dbReference>
<keyword evidence="3" id="KW-1185">Reference proteome</keyword>
<comment type="caution">
    <text evidence="2">The sequence shown here is derived from an EMBL/GenBank/DDBJ whole genome shotgun (WGS) entry which is preliminary data.</text>
</comment>
<dbReference type="Pfam" id="PF13391">
    <property type="entry name" value="HNH_2"/>
    <property type="match status" value="1"/>
</dbReference>
<reference evidence="2 3" key="1">
    <citation type="submission" date="2020-08" db="EMBL/GenBank/DDBJ databases">
        <title>Genomic Encyclopedia of Type Strains, Phase III (KMG-III): the genomes of soil and plant-associated and newly described type strains.</title>
        <authorList>
            <person name="Whitman W."/>
        </authorList>
    </citation>
    <scope>NUCLEOTIDE SEQUENCE [LARGE SCALE GENOMIC DNA]</scope>
    <source>
        <strain evidence="2 3">CECT 8897</strain>
    </source>
</reference>
<name>A0A7W5B7F6_9BURK</name>
<organism evidence="2 3">
    <name type="scientific">Pseudoduganella violacea</name>
    <dbReference type="NCBI Taxonomy" id="1715466"/>
    <lineage>
        <taxon>Bacteria</taxon>
        <taxon>Pseudomonadati</taxon>
        <taxon>Pseudomonadota</taxon>
        <taxon>Betaproteobacteria</taxon>
        <taxon>Burkholderiales</taxon>
        <taxon>Oxalobacteraceae</taxon>
        <taxon>Telluria group</taxon>
        <taxon>Pseudoduganella</taxon>
    </lineage>
</organism>
<proteinExistence type="predicted"/>
<feature type="domain" description="HNH nuclease" evidence="1">
    <location>
        <begin position="183"/>
        <end position="235"/>
    </location>
</feature>